<keyword evidence="1" id="KW-0472">Membrane</keyword>
<evidence type="ECO:0000313" key="2">
    <source>
        <dbReference type="EMBL" id="EHY31561.1"/>
    </source>
</evidence>
<dbReference type="Proteomes" id="UP000004956">
    <property type="component" value="Unassembled WGS sequence"/>
</dbReference>
<feature type="transmembrane region" description="Helical" evidence="1">
    <location>
        <begin position="51"/>
        <end position="67"/>
    </location>
</feature>
<dbReference type="RefSeq" id="WP_008541853.1">
    <property type="nucleotide sequence ID" value="NZ_JH604942.1"/>
</dbReference>
<reference evidence="2 3" key="1">
    <citation type="submission" date="2011-11" db="EMBL/GenBank/DDBJ databases">
        <authorList>
            <person name="Weinstock G."/>
            <person name="Sodergren E."/>
            <person name="Clifton S."/>
            <person name="Fulton L."/>
            <person name="Fulton B."/>
            <person name="Courtney L."/>
            <person name="Fronick C."/>
            <person name="Harrison M."/>
            <person name="Strong C."/>
            <person name="Farmer C."/>
            <person name="Delahaunty K."/>
            <person name="Markovic C."/>
            <person name="Hall O."/>
            <person name="Minx P."/>
            <person name="Tomlinson C."/>
            <person name="Mitreva M."/>
            <person name="Hou S."/>
            <person name="Chen J."/>
            <person name="Wollam A."/>
            <person name="Pepin K.H."/>
            <person name="Johnson M."/>
            <person name="Bhonagiri V."/>
            <person name="Zhang X."/>
            <person name="Suruliraj S."/>
            <person name="Warren W."/>
            <person name="Chinwalla A."/>
            <person name="Mardis E.R."/>
            <person name="Wilson R.K."/>
        </authorList>
    </citation>
    <scope>NUCLEOTIDE SEQUENCE [LARGE SCALE GENOMIC DNA]</scope>
    <source>
        <strain evidence="2 3">YIT 11816</strain>
    </source>
</reference>
<sequence length="177" mass="19520">MLRRLIAVLLTLAYPFAVLWGLRAWGVVFLSAAVLLFGAANWLLTRTKTSAAVFGVSAALSGAALLLEDGAVLKLYPVFVNLLMLSIFGASLTQPESFIERLARLKTPDLPPEAVRYTRRLTMVWCAFFVANGGAALWTVWSGDDVLWALYNGFVSYLLIGALMGGEWLYRRFVLKV</sequence>
<feature type="transmembrane region" description="Helical" evidence="1">
    <location>
        <begin position="147"/>
        <end position="170"/>
    </location>
</feature>
<evidence type="ECO:0000256" key="1">
    <source>
        <dbReference type="SAM" id="Phobius"/>
    </source>
</evidence>
<dbReference type="AlphaFoldDB" id="H3KE96"/>
<proteinExistence type="predicted"/>
<dbReference type="PATRIC" id="fig|762967.3.peg.842"/>
<keyword evidence="1" id="KW-0812">Transmembrane</keyword>
<accession>H3KE96</accession>
<dbReference type="EMBL" id="AFBQ01000144">
    <property type="protein sequence ID" value="EHY31561.1"/>
    <property type="molecule type" value="Genomic_DNA"/>
</dbReference>
<dbReference type="OrthoDB" id="8537043at2"/>
<feature type="transmembrane region" description="Helical" evidence="1">
    <location>
        <begin position="73"/>
        <end position="92"/>
    </location>
</feature>
<keyword evidence="1" id="KW-1133">Transmembrane helix</keyword>
<evidence type="ECO:0008006" key="4">
    <source>
        <dbReference type="Google" id="ProtNLM"/>
    </source>
</evidence>
<name>H3KE96_9BURK</name>
<protein>
    <recommendedName>
        <fullName evidence="4">Intracellular septation protein A</fullName>
    </recommendedName>
</protein>
<feature type="transmembrane region" description="Helical" evidence="1">
    <location>
        <begin position="25"/>
        <end position="44"/>
    </location>
</feature>
<dbReference type="STRING" id="762967.HMPREF9440_01060"/>
<evidence type="ECO:0000313" key="3">
    <source>
        <dbReference type="Proteomes" id="UP000004956"/>
    </source>
</evidence>
<comment type="caution">
    <text evidence="2">The sequence shown here is derived from an EMBL/GenBank/DDBJ whole genome shotgun (WGS) entry which is preliminary data.</text>
</comment>
<feature type="transmembrane region" description="Helical" evidence="1">
    <location>
        <begin position="121"/>
        <end position="141"/>
    </location>
</feature>
<organism evidence="2 3">
    <name type="scientific">Sutterella parvirubra YIT 11816</name>
    <dbReference type="NCBI Taxonomy" id="762967"/>
    <lineage>
        <taxon>Bacteria</taxon>
        <taxon>Pseudomonadati</taxon>
        <taxon>Pseudomonadota</taxon>
        <taxon>Betaproteobacteria</taxon>
        <taxon>Burkholderiales</taxon>
        <taxon>Sutterellaceae</taxon>
        <taxon>Sutterella</taxon>
    </lineage>
</organism>
<dbReference type="HOGENOM" id="CLU_108379_0_0_4"/>
<keyword evidence="3" id="KW-1185">Reference proteome</keyword>
<gene>
    <name evidence="2" type="ORF">HMPREF9440_01060</name>
</gene>